<dbReference type="EMBL" id="UYSL01022101">
    <property type="protein sequence ID" value="VDL79827.1"/>
    <property type="molecule type" value="Genomic_DNA"/>
</dbReference>
<organism evidence="3">
    <name type="scientific">Nippostrongylus brasiliensis</name>
    <name type="common">Rat hookworm</name>
    <dbReference type="NCBI Taxonomy" id="27835"/>
    <lineage>
        <taxon>Eukaryota</taxon>
        <taxon>Metazoa</taxon>
        <taxon>Ecdysozoa</taxon>
        <taxon>Nematoda</taxon>
        <taxon>Chromadorea</taxon>
        <taxon>Rhabditida</taxon>
        <taxon>Rhabditina</taxon>
        <taxon>Rhabditomorpha</taxon>
        <taxon>Strongyloidea</taxon>
        <taxon>Heligmosomidae</taxon>
        <taxon>Nippostrongylus</taxon>
    </lineage>
</organism>
<dbReference type="WBParaSite" id="NBR_0001623101-mRNA-1">
    <property type="protein sequence ID" value="NBR_0001623101-mRNA-1"/>
    <property type="gene ID" value="NBR_0001623101"/>
</dbReference>
<accession>A0A0N4YHA8</accession>
<name>A0A0N4YHA8_NIPBR</name>
<dbReference type="AlphaFoldDB" id="A0A0N4YHA8"/>
<reference evidence="1 2" key="2">
    <citation type="submission" date="2018-11" db="EMBL/GenBank/DDBJ databases">
        <authorList>
            <consortium name="Pathogen Informatics"/>
        </authorList>
    </citation>
    <scope>NUCLEOTIDE SEQUENCE [LARGE SCALE GENOMIC DNA]</scope>
</reference>
<protein>
    <submittedName>
        <fullName evidence="3">Miff domain-containing protein</fullName>
    </submittedName>
</protein>
<sequence length="190" mass="21809">MPTMTYDHSAILTPVMELSNRSNEARTMSPYIVEKTTSVASEQSEDLPTMSDAFTCEAPETNRPELECSQGLTQEFYIHRERLKKFPVSYYHVEEMNKGPVDYAPRLAQVPSQYQLESLAEIYVCDYPQFFKSPKRYEAGEMDMMDDTTSTPLMSDSDCLRFSETQSPRPLPNDLSFAPVQSNYVSKMLY</sequence>
<evidence type="ECO:0000313" key="2">
    <source>
        <dbReference type="Proteomes" id="UP000271162"/>
    </source>
</evidence>
<gene>
    <name evidence="1" type="ORF">NBR_LOCUS16232</name>
</gene>
<evidence type="ECO:0000313" key="1">
    <source>
        <dbReference type="EMBL" id="VDL79827.1"/>
    </source>
</evidence>
<keyword evidence="2" id="KW-1185">Reference proteome</keyword>
<dbReference type="Proteomes" id="UP000271162">
    <property type="component" value="Unassembled WGS sequence"/>
</dbReference>
<reference evidence="3" key="1">
    <citation type="submission" date="2017-02" db="UniProtKB">
        <authorList>
            <consortium name="WormBaseParasite"/>
        </authorList>
    </citation>
    <scope>IDENTIFICATION</scope>
</reference>
<proteinExistence type="predicted"/>
<evidence type="ECO:0000313" key="3">
    <source>
        <dbReference type="WBParaSite" id="NBR_0001623101-mRNA-1"/>
    </source>
</evidence>